<keyword evidence="3" id="KW-1185">Reference proteome</keyword>
<dbReference type="Gene3D" id="1.25.40.10">
    <property type="entry name" value="Tetratricopeptide repeat domain"/>
    <property type="match status" value="1"/>
</dbReference>
<accession>A0ABY3XE30</accession>
<protein>
    <submittedName>
        <fullName evidence="2">SEL1-like repeat protein</fullName>
    </submittedName>
</protein>
<feature type="chain" id="PRO_5046171536" evidence="1">
    <location>
        <begin position="23"/>
        <end position="257"/>
    </location>
</feature>
<evidence type="ECO:0000313" key="2">
    <source>
        <dbReference type="EMBL" id="UNP29547.1"/>
    </source>
</evidence>
<dbReference type="InterPro" id="IPR006597">
    <property type="entry name" value="Sel1-like"/>
</dbReference>
<dbReference type="Proteomes" id="UP000829194">
    <property type="component" value="Chromosome"/>
</dbReference>
<dbReference type="RefSeq" id="WP_057945014.1">
    <property type="nucleotide sequence ID" value="NZ_CP011131.1"/>
</dbReference>
<proteinExistence type="predicted"/>
<dbReference type="PROSITE" id="PS51257">
    <property type="entry name" value="PROKAR_LIPOPROTEIN"/>
    <property type="match status" value="1"/>
</dbReference>
<gene>
    <name evidence="2" type="ORF">MOV92_24325</name>
</gene>
<dbReference type="EMBL" id="CP093547">
    <property type="protein sequence ID" value="UNP29547.1"/>
    <property type="molecule type" value="Genomic_DNA"/>
</dbReference>
<evidence type="ECO:0000256" key="1">
    <source>
        <dbReference type="SAM" id="SignalP"/>
    </source>
</evidence>
<reference evidence="2 3" key="1">
    <citation type="submission" date="2022-03" db="EMBL/GenBank/DDBJ databases">
        <title>Complete genome sequence of Lysobacter capsici VKM B-2533 and Lysobacter gummosus 10.1.1, promising sources of lytic agents.</title>
        <authorList>
            <person name="Tarlachkov S.V."/>
            <person name="Kudryakova I.V."/>
            <person name="Afoshin A.S."/>
            <person name="Leontyevskaya E.A."/>
            <person name="Leontyevskaya N.V."/>
        </authorList>
    </citation>
    <scope>NUCLEOTIDE SEQUENCE [LARGE SCALE GENOMIC DNA]</scope>
    <source>
        <strain evidence="2 3">10.1.1</strain>
    </source>
</reference>
<sequence length="257" mass="28479">MKPGFVLMLIWAGACAAPCVHASAPPAPQAGAPAATAEQLATAETDHIHLQEFDARQRFAANHPNELHRLYGSEAAGKGQWGDAAVQFRRAARYADKYSQHRLSLMYWHGLGVRKDPALAYAWADLAAERLYPQFVLIREKMWQEMDEADRARALREGGALFDEYADAVAKPRFERAVARARANMTGSRAGAANGQLMVFATRDGDLQGSNFIDLKPMYAGWRLDPKRYWAVEDVVWQQGGNVEVGPLDTLIDQGRP</sequence>
<name>A0ABY3XE30_9GAMM</name>
<dbReference type="InterPro" id="IPR011990">
    <property type="entry name" value="TPR-like_helical_dom_sf"/>
</dbReference>
<dbReference type="SMART" id="SM00671">
    <property type="entry name" value="SEL1"/>
    <property type="match status" value="1"/>
</dbReference>
<evidence type="ECO:0000313" key="3">
    <source>
        <dbReference type="Proteomes" id="UP000829194"/>
    </source>
</evidence>
<dbReference type="Pfam" id="PF08238">
    <property type="entry name" value="Sel1"/>
    <property type="match status" value="1"/>
</dbReference>
<dbReference type="SUPFAM" id="SSF81901">
    <property type="entry name" value="HCP-like"/>
    <property type="match status" value="1"/>
</dbReference>
<keyword evidence="1" id="KW-0732">Signal</keyword>
<feature type="signal peptide" evidence="1">
    <location>
        <begin position="1"/>
        <end position="22"/>
    </location>
</feature>
<organism evidence="2 3">
    <name type="scientific">Lysobacter gummosus</name>
    <dbReference type="NCBI Taxonomy" id="262324"/>
    <lineage>
        <taxon>Bacteria</taxon>
        <taxon>Pseudomonadati</taxon>
        <taxon>Pseudomonadota</taxon>
        <taxon>Gammaproteobacteria</taxon>
        <taxon>Lysobacterales</taxon>
        <taxon>Lysobacteraceae</taxon>
        <taxon>Lysobacter</taxon>
    </lineage>
</organism>